<feature type="signal peptide" evidence="1">
    <location>
        <begin position="1"/>
        <end position="18"/>
    </location>
</feature>
<accession>A0A8S9Z8Y5</accession>
<gene>
    <name evidence="2" type="ORF">Mgra_00009626</name>
</gene>
<keyword evidence="1" id="KW-0732">Signal</keyword>
<dbReference type="AlphaFoldDB" id="A0A8S9Z8Y5"/>
<reference evidence="2" key="1">
    <citation type="journal article" date="2020" name="Ecol. Evol.">
        <title>Genome structure and content of the rice root-knot nematode (Meloidogyne graminicola).</title>
        <authorList>
            <person name="Phan N.T."/>
            <person name="Danchin E.G.J."/>
            <person name="Klopp C."/>
            <person name="Perfus-Barbeoch L."/>
            <person name="Kozlowski D.K."/>
            <person name="Koutsovoulos G.D."/>
            <person name="Lopez-Roques C."/>
            <person name="Bouchez O."/>
            <person name="Zahm M."/>
            <person name="Besnard G."/>
            <person name="Bellafiore S."/>
        </authorList>
    </citation>
    <scope>NUCLEOTIDE SEQUENCE</scope>
    <source>
        <strain evidence="2">VN-18</strain>
    </source>
</reference>
<sequence length="317" mass="38267">MFKLFILILFYCLININTAPKIKPIYVNVKINEEWKEKREFNYLNNIKEEEEPFILRTKENCIRSNFLGNITKLLRKIKRENETNIFKGEISKKSDHYEPIEELKIKIIIELANNKIIKNLLPNLEKQEFKRNEFIEKNNIYLTSIIINKIENNKENKTLNDKIEYYKKNLLKNYWTQINLISYKIELLNKYGRINKIEELKELENKIILIGKQITIENDQNPINKIYKIATKENKTNLKEFNKLAMDLNLTIKQLKWKIWVCIKINKLRQNNQKILNNKSNISNIPLKRFIHFKLNYQINDKEEEEESFENVDVIN</sequence>
<evidence type="ECO:0000313" key="3">
    <source>
        <dbReference type="Proteomes" id="UP000605970"/>
    </source>
</evidence>
<comment type="caution">
    <text evidence="2">The sequence shown here is derived from an EMBL/GenBank/DDBJ whole genome shotgun (WGS) entry which is preliminary data.</text>
</comment>
<feature type="chain" id="PRO_5035900110" evidence="1">
    <location>
        <begin position="19"/>
        <end position="317"/>
    </location>
</feature>
<evidence type="ECO:0000313" key="2">
    <source>
        <dbReference type="EMBL" id="KAF7627116.1"/>
    </source>
</evidence>
<organism evidence="2 3">
    <name type="scientific">Meloidogyne graminicola</name>
    <dbReference type="NCBI Taxonomy" id="189291"/>
    <lineage>
        <taxon>Eukaryota</taxon>
        <taxon>Metazoa</taxon>
        <taxon>Ecdysozoa</taxon>
        <taxon>Nematoda</taxon>
        <taxon>Chromadorea</taxon>
        <taxon>Rhabditida</taxon>
        <taxon>Tylenchina</taxon>
        <taxon>Tylenchomorpha</taxon>
        <taxon>Tylenchoidea</taxon>
        <taxon>Meloidogynidae</taxon>
        <taxon>Meloidogyninae</taxon>
        <taxon>Meloidogyne</taxon>
    </lineage>
</organism>
<proteinExistence type="predicted"/>
<evidence type="ECO:0000256" key="1">
    <source>
        <dbReference type="SAM" id="SignalP"/>
    </source>
</evidence>
<keyword evidence="3" id="KW-1185">Reference proteome</keyword>
<name>A0A8S9Z8Y5_9BILA</name>
<dbReference type="EMBL" id="JABEBT010000169">
    <property type="protein sequence ID" value="KAF7627116.1"/>
    <property type="molecule type" value="Genomic_DNA"/>
</dbReference>
<dbReference type="Proteomes" id="UP000605970">
    <property type="component" value="Unassembled WGS sequence"/>
</dbReference>
<protein>
    <submittedName>
        <fullName evidence="2">GATA-type domain-containing protein</fullName>
    </submittedName>
</protein>